<gene>
    <name evidence="2" type="ORF">GC250_07990</name>
</gene>
<reference evidence="2 3" key="1">
    <citation type="submission" date="2019-10" db="EMBL/GenBank/DDBJ databases">
        <title>Sequencing and Assembly of Multiple Reported Metal-Biooxidizing Members of the Extremely Thermoacidophilic Archaeal Family Sulfolobaceae.</title>
        <authorList>
            <person name="Counts J.A."/>
            <person name="Kelly R.M."/>
        </authorList>
    </citation>
    <scope>NUCLEOTIDE SEQUENCE [LARGE SCALE GENOMIC DNA]</scope>
    <source>
        <strain evidence="2 3">DSM 6482</strain>
    </source>
</reference>
<dbReference type="EMBL" id="WGGD01000005">
    <property type="protein sequence ID" value="MUN29375.1"/>
    <property type="molecule type" value="Genomic_DNA"/>
</dbReference>
<evidence type="ECO:0000313" key="2">
    <source>
        <dbReference type="EMBL" id="MUN29375.1"/>
    </source>
</evidence>
<feature type="transmembrane region" description="Helical" evidence="1">
    <location>
        <begin position="158"/>
        <end position="177"/>
    </location>
</feature>
<dbReference type="Proteomes" id="UP000470772">
    <property type="component" value="Unassembled WGS sequence"/>
</dbReference>
<dbReference type="InterPro" id="IPR051784">
    <property type="entry name" value="Nod_factor_ABC_transporter"/>
</dbReference>
<accession>A0A6A9QQ15</accession>
<feature type="transmembrane region" description="Helical" evidence="1">
    <location>
        <begin position="22"/>
        <end position="43"/>
    </location>
</feature>
<feature type="transmembrane region" description="Helical" evidence="1">
    <location>
        <begin position="94"/>
        <end position="119"/>
    </location>
</feature>
<organism evidence="2 3">
    <name type="scientific">Sulfuracidifex metallicus DSM 6482 = JCM 9184</name>
    <dbReference type="NCBI Taxonomy" id="523847"/>
    <lineage>
        <taxon>Archaea</taxon>
        <taxon>Thermoproteota</taxon>
        <taxon>Thermoprotei</taxon>
        <taxon>Sulfolobales</taxon>
        <taxon>Sulfolobaceae</taxon>
        <taxon>Sulfuracidifex</taxon>
    </lineage>
</organism>
<keyword evidence="1" id="KW-0472">Membrane</keyword>
<keyword evidence="1" id="KW-0812">Transmembrane</keyword>
<proteinExistence type="predicted"/>
<feature type="transmembrane region" description="Helical" evidence="1">
    <location>
        <begin position="131"/>
        <end position="152"/>
    </location>
</feature>
<feature type="transmembrane region" description="Helical" evidence="1">
    <location>
        <begin position="50"/>
        <end position="74"/>
    </location>
</feature>
<evidence type="ECO:0000256" key="1">
    <source>
        <dbReference type="SAM" id="Phobius"/>
    </source>
</evidence>
<comment type="caution">
    <text evidence="2">The sequence shown here is derived from an EMBL/GenBank/DDBJ whole genome shotgun (WGS) entry which is preliminary data.</text>
</comment>
<keyword evidence="1" id="KW-1133">Transmembrane helix</keyword>
<sequence>MNVKFILSFVWFYGISNIRRGWIYVLGYLASPLALLFLIYIVSRGALLDYAIIGGLLSVVAENGLISLTDFAFLRMELHLQDLLVTTEIGPQEYILGLVLSNLVFSLPGIILYVFLSIFEGILNVISLAEILGISLILLISTSGLGFLIASYLPHVRYSWGIASILPVLFIAIPPLFYPYSMLKGWEVYVLSLIPTTSAAILAQGAAGLGEEDLLFLIPLFIETIIFYLLSIKKSRWTQL</sequence>
<name>A0A6A9QQ15_SULME</name>
<dbReference type="AlphaFoldDB" id="A0A6A9QQ15"/>
<evidence type="ECO:0000313" key="3">
    <source>
        <dbReference type="Proteomes" id="UP000470772"/>
    </source>
</evidence>
<dbReference type="PANTHER" id="PTHR43229">
    <property type="entry name" value="NODULATION PROTEIN J"/>
    <property type="match status" value="1"/>
</dbReference>
<feature type="transmembrane region" description="Helical" evidence="1">
    <location>
        <begin position="214"/>
        <end position="232"/>
    </location>
</feature>
<keyword evidence="3" id="KW-1185">Reference proteome</keyword>
<protein>
    <submittedName>
        <fullName evidence="2">ABC transporter permease</fullName>
    </submittedName>
</protein>
<dbReference type="PANTHER" id="PTHR43229:SF3">
    <property type="entry name" value="ABC-TYPE MULTIDRUG TRANSPORT SYSTEM, PERMEASE COMPONENT"/>
    <property type="match status" value="1"/>
</dbReference>